<dbReference type="AlphaFoldDB" id="S4P4Y8"/>
<keyword evidence="1" id="KW-1133">Transmembrane helix</keyword>
<organism evidence="2">
    <name type="scientific">Pararge aegeria</name>
    <name type="common">speckled wood butterfly</name>
    <dbReference type="NCBI Taxonomy" id="116150"/>
    <lineage>
        <taxon>Eukaryota</taxon>
        <taxon>Metazoa</taxon>
        <taxon>Ecdysozoa</taxon>
        <taxon>Arthropoda</taxon>
        <taxon>Hexapoda</taxon>
        <taxon>Insecta</taxon>
        <taxon>Pterygota</taxon>
        <taxon>Neoptera</taxon>
        <taxon>Endopterygota</taxon>
        <taxon>Lepidoptera</taxon>
        <taxon>Glossata</taxon>
        <taxon>Ditrysia</taxon>
        <taxon>Papilionoidea</taxon>
        <taxon>Nymphalidae</taxon>
        <taxon>Satyrinae</taxon>
        <taxon>Satyrini</taxon>
        <taxon>Parargina</taxon>
        <taxon>Pararge</taxon>
    </lineage>
</organism>
<reference evidence="2" key="2">
    <citation type="submission" date="2013-05" db="EMBL/GenBank/DDBJ databases">
        <authorList>
            <person name="Carter J.-M."/>
            <person name="Baker S.C."/>
            <person name="Pink R."/>
            <person name="Carter D.R.F."/>
            <person name="Collins A."/>
            <person name="Tomlin J."/>
            <person name="Gibbs M."/>
            <person name="Breuker C.J."/>
        </authorList>
    </citation>
    <scope>NUCLEOTIDE SEQUENCE</scope>
    <source>
        <tissue evidence="2">Ovary</tissue>
    </source>
</reference>
<keyword evidence="1" id="KW-0812">Transmembrane</keyword>
<feature type="non-terminal residue" evidence="2">
    <location>
        <position position="1"/>
    </location>
</feature>
<feature type="transmembrane region" description="Helical" evidence="1">
    <location>
        <begin position="47"/>
        <end position="67"/>
    </location>
</feature>
<proteinExistence type="predicted"/>
<feature type="non-terminal residue" evidence="2">
    <location>
        <position position="76"/>
    </location>
</feature>
<evidence type="ECO:0000313" key="2">
    <source>
        <dbReference type="EMBL" id="JAA81575.1"/>
    </source>
</evidence>
<protein>
    <submittedName>
        <fullName evidence="2">Uncharacterized protein</fullName>
    </submittedName>
</protein>
<reference evidence="2" key="1">
    <citation type="journal article" date="2013" name="BMC Genomics">
        <title>Unscrambling butterfly oogenesis.</title>
        <authorList>
            <person name="Carter J.M."/>
            <person name="Baker S.C."/>
            <person name="Pink R."/>
            <person name="Carter D.R."/>
            <person name="Collins A."/>
            <person name="Tomlin J."/>
            <person name="Gibbs M."/>
            <person name="Breuker C.J."/>
        </authorList>
    </citation>
    <scope>NUCLEOTIDE SEQUENCE</scope>
    <source>
        <tissue evidence="2">Ovary</tissue>
    </source>
</reference>
<accession>S4P4Y8</accession>
<name>S4P4Y8_9NEOP</name>
<dbReference type="EMBL" id="GAIX01010985">
    <property type="protein sequence ID" value="JAA81575.1"/>
    <property type="molecule type" value="Transcribed_RNA"/>
</dbReference>
<keyword evidence="1" id="KW-0472">Membrane</keyword>
<sequence length="76" mass="8365">PATILDSFSCIKHILLIIGCYASSKQNVKLLDRTSCLCRSLTQRTAVFLHCLSLFLGLHLNIIPHYLPTAGRGSPL</sequence>
<evidence type="ECO:0000256" key="1">
    <source>
        <dbReference type="SAM" id="Phobius"/>
    </source>
</evidence>